<protein>
    <recommendedName>
        <fullName evidence="6 15">Cyclic di-GMP-binding protein</fullName>
    </recommendedName>
    <alternativeName>
        <fullName evidence="14 15">Cellulose synthase regulatory subunit</fullName>
    </alternativeName>
</protein>
<keyword evidence="15" id="KW-0732">Signal</keyword>
<evidence type="ECO:0000256" key="1">
    <source>
        <dbReference type="ARBA" id="ARBA00002057"/>
    </source>
</evidence>
<evidence type="ECO:0000256" key="13">
    <source>
        <dbReference type="ARBA" id="ARBA00023136"/>
    </source>
</evidence>
<proteinExistence type="inferred from homology"/>
<keyword evidence="17" id="KW-1185">Reference proteome</keyword>
<comment type="caution">
    <text evidence="16">The sequence shown here is derived from an EMBL/GenBank/DDBJ whole genome shotgun (WGS) entry which is preliminary data.</text>
</comment>
<evidence type="ECO:0000256" key="15">
    <source>
        <dbReference type="RuleBase" id="RU365021"/>
    </source>
</evidence>
<evidence type="ECO:0000256" key="11">
    <source>
        <dbReference type="ARBA" id="ARBA00022916"/>
    </source>
</evidence>
<comment type="subunit">
    <text evidence="5 15">Tightly associated with the cellulose synthase catalytic subunit.</text>
</comment>
<keyword evidence="12 15" id="KW-1133">Transmembrane helix</keyword>
<dbReference type="InterPro" id="IPR018513">
    <property type="entry name" value="Cell_synthase_bac"/>
</dbReference>
<evidence type="ECO:0000256" key="7">
    <source>
        <dbReference type="ARBA" id="ARBA00022475"/>
    </source>
</evidence>
<feature type="transmembrane region" description="Helical" evidence="15">
    <location>
        <begin position="729"/>
        <end position="752"/>
    </location>
</feature>
<dbReference type="PRINTS" id="PR01440">
    <property type="entry name" value="CELLSNTHASEB"/>
</dbReference>
<sequence length="763" mass="85842">MTKSSKYYMRCVVFMMGLVCWGPEALALQGESPDWWQLYQQQQAELGAVPLPEESLTLSLRELDGEPIQRVDGLKSRLNIGFGSRADELVETATLYLDFHYSPTLAGDVSQLRVHFNNELIGSIHLPAEGSNVKHEYQFEVPAEYFSRYNEVQFELLAEAIGYTCTVISPSAWLEFYRSSRIELTKKKLVLANDLSWFPEPFVDERDFNPVDLHYVLPEQITPEFAQAAGIMSSYLGMKAKWRGVTTHRTSFRNVPIIQDTNSMLEHKALLPNLPEQHAIVLMTNSQKPWQLYDIEPVTEPTVRMITNPQNKIYKLLLVHTPTAAELTKAVQALASEELLMSGPVAIVHDIEVEPRAPYSAPNWVTTERPVQFSELVEFESELQRSGYRTAPVKLNLVLPPDLFLGRREAVPVDLRFRYTPPTQKDESRLRVYVNDEFIQGYMLDETGFGGSNQRIRIPVIGENPFAEAALEIPAFKLGVVNTLEFDFSFSALTEECRVAPLSNTVGSIDGSSEIDLRGYEHYTEMPNLHLFAKSGYPFSRYDDLSKTTMVVSDSMTDNEFELAMDSLAMMGAYTGYHGSLLTVKAVADISAETDHDMLIIGGDALSQWVSRFGRKAFDAQLNLYGLAGKRDLFFSDNEQVTNTGPTGAVVSFESPLHQGATVVALTANQDSFLPKVGELLGSVEQTNAMKGFMSLVTPGDTRHFESQYNYYVGQLSWFERLQYHVARYPLVVALVTLLALITLILAIYWSLSRLARSRKQVV</sequence>
<evidence type="ECO:0000256" key="9">
    <source>
        <dbReference type="ARBA" id="ARBA00022636"/>
    </source>
</evidence>
<evidence type="ECO:0000256" key="3">
    <source>
        <dbReference type="ARBA" id="ARBA00005186"/>
    </source>
</evidence>
<evidence type="ECO:0000256" key="10">
    <source>
        <dbReference type="ARBA" id="ARBA00022692"/>
    </source>
</evidence>
<dbReference type="UniPathway" id="UPA00694"/>
<dbReference type="PANTHER" id="PTHR39083">
    <property type="entry name" value="CYCLIC DI-GMP-BINDING PROTEIN"/>
    <property type="match status" value="1"/>
</dbReference>
<dbReference type="PANTHER" id="PTHR39083:SF1">
    <property type="entry name" value="CYCLIC DI-GMP-BINDING PROTEIN"/>
    <property type="match status" value="1"/>
</dbReference>
<keyword evidence="13 15" id="KW-0472">Membrane</keyword>
<evidence type="ECO:0000256" key="8">
    <source>
        <dbReference type="ARBA" id="ARBA00022519"/>
    </source>
</evidence>
<evidence type="ECO:0000256" key="14">
    <source>
        <dbReference type="ARBA" id="ARBA00033444"/>
    </source>
</evidence>
<feature type="signal peptide" evidence="15">
    <location>
        <begin position="1"/>
        <end position="27"/>
    </location>
</feature>
<organism evidence="16 17">
    <name type="scientific">Aliidiomarina taiwanensis</name>
    <dbReference type="NCBI Taxonomy" id="946228"/>
    <lineage>
        <taxon>Bacteria</taxon>
        <taxon>Pseudomonadati</taxon>
        <taxon>Pseudomonadota</taxon>
        <taxon>Gammaproteobacteria</taxon>
        <taxon>Alteromonadales</taxon>
        <taxon>Idiomarinaceae</taxon>
        <taxon>Aliidiomarina</taxon>
    </lineage>
</organism>
<dbReference type="InterPro" id="IPR003920">
    <property type="entry name" value="Cell_synth_B"/>
</dbReference>
<dbReference type="GO" id="GO:0006011">
    <property type="term" value="P:UDP-alpha-D-glucose metabolic process"/>
    <property type="evidence" value="ECO:0007669"/>
    <property type="project" value="InterPro"/>
</dbReference>
<evidence type="ECO:0000256" key="2">
    <source>
        <dbReference type="ARBA" id="ARBA00004377"/>
    </source>
</evidence>
<dbReference type="Proteomes" id="UP000286976">
    <property type="component" value="Unassembled WGS sequence"/>
</dbReference>
<dbReference type="GO" id="GO:0030244">
    <property type="term" value="P:cellulose biosynthetic process"/>
    <property type="evidence" value="ECO:0007669"/>
    <property type="project" value="UniProtKB-KW"/>
</dbReference>
<comment type="function">
    <text evidence="1 15">Binds the cellulose synthase activator, bis-(3'-5') cyclic diguanylic acid (c-di-GMP).</text>
</comment>
<keyword evidence="11 15" id="KW-0135">Cellulose biosynthesis</keyword>
<name>A0A432XAD7_9GAMM</name>
<evidence type="ECO:0000256" key="5">
    <source>
        <dbReference type="ARBA" id="ARBA00011437"/>
    </source>
</evidence>
<reference evidence="16 17" key="1">
    <citation type="journal article" date="2011" name="Front. Microbiol.">
        <title>Genomic signatures of strain selection and enhancement in Bacillus atrophaeus var. globigii, a historical biowarfare simulant.</title>
        <authorList>
            <person name="Gibbons H.S."/>
            <person name="Broomall S.M."/>
            <person name="McNew L.A."/>
            <person name="Daligault H."/>
            <person name="Chapman C."/>
            <person name="Bruce D."/>
            <person name="Karavis M."/>
            <person name="Krepps M."/>
            <person name="McGregor P.A."/>
            <person name="Hong C."/>
            <person name="Park K.H."/>
            <person name="Akmal A."/>
            <person name="Feldman A."/>
            <person name="Lin J.S."/>
            <person name="Chang W.E."/>
            <person name="Higgs B.W."/>
            <person name="Demirev P."/>
            <person name="Lindquist J."/>
            <person name="Liem A."/>
            <person name="Fochler E."/>
            <person name="Read T.D."/>
            <person name="Tapia R."/>
            <person name="Johnson S."/>
            <person name="Bishop-Lilly K.A."/>
            <person name="Detter C."/>
            <person name="Han C."/>
            <person name="Sozhamannan S."/>
            <person name="Rosenzweig C.N."/>
            <person name="Skowronski E.W."/>
        </authorList>
    </citation>
    <scope>NUCLEOTIDE SEQUENCE [LARGE SCALE GENOMIC DNA]</scope>
    <source>
        <strain evidence="16 17">AIT1</strain>
    </source>
</reference>
<accession>A0A432XAD7</accession>
<dbReference type="GO" id="GO:0005886">
    <property type="term" value="C:plasma membrane"/>
    <property type="evidence" value="ECO:0007669"/>
    <property type="project" value="UniProtKB-SubCell"/>
</dbReference>
<keyword evidence="8 15" id="KW-0997">Cell inner membrane</keyword>
<evidence type="ECO:0000256" key="6">
    <source>
        <dbReference type="ARBA" id="ARBA00021844"/>
    </source>
</evidence>
<keyword evidence="9 15" id="KW-0973">c-di-GMP</keyword>
<evidence type="ECO:0000313" key="17">
    <source>
        <dbReference type="Proteomes" id="UP000286976"/>
    </source>
</evidence>
<dbReference type="AlphaFoldDB" id="A0A432XAD7"/>
<gene>
    <name evidence="16" type="ORF">CWE15_03655</name>
</gene>
<dbReference type="Pfam" id="PF03170">
    <property type="entry name" value="BcsB"/>
    <property type="match status" value="1"/>
</dbReference>
<evidence type="ECO:0000256" key="4">
    <source>
        <dbReference type="ARBA" id="ARBA00010714"/>
    </source>
</evidence>
<dbReference type="Gene3D" id="2.60.120.260">
    <property type="entry name" value="Galactose-binding domain-like"/>
    <property type="match status" value="2"/>
</dbReference>
<evidence type="ECO:0000256" key="12">
    <source>
        <dbReference type="ARBA" id="ARBA00022989"/>
    </source>
</evidence>
<feature type="chain" id="PRO_5018820980" description="Cyclic di-GMP-binding protein" evidence="15">
    <location>
        <begin position="28"/>
        <end position="763"/>
    </location>
</feature>
<comment type="subcellular location">
    <subcellularLocation>
        <location evidence="2">Cell inner membrane</location>
        <topology evidence="2">Single-pass membrane protein</topology>
    </subcellularLocation>
</comment>
<comment type="pathway">
    <text evidence="3 15">Glycan metabolism; bacterial cellulose biosynthesis.</text>
</comment>
<comment type="similarity">
    <text evidence="4 15">Belongs to the AcsB/BcsB family.</text>
</comment>
<keyword evidence="10 15" id="KW-0812">Transmembrane</keyword>
<dbReference type="EMBL" id="PIPQ01000001">
    <property type="protein sequence ID" value="RUO44276.1"/>
    <property type="molecule type" value="Genomic_DNA"/>
</dbReference>
<evidence type="ECO:0000313" key="16">
    <source>
        <dbReference type="EMBL" id="RUO44276.1"/>
    </source>
</evidence>
<keyword evidence="7 15" id="KW-1003">Cell membrane</keyword>